<dbReference type="FunCoup" id="H3AQF4">
    <property type="interactions" value="260"/>
</dbReference>
<dbReference type="EMBL" id="AFYH01168592">
    <property type="status" value="NOT_ANNOTATED_CDS"/>
    <property type="molecule type" value="Genomic_DNA"/>
</dbReference>
<evidence type="ECO:0000256" key="1">
    <source>
        <dbReference type="SAM" id="MobiDB-lite"/>
    </source>
</evidence>
<organism evidence="3 4">
    <name type="scientific">Latimeria chalumnae</name>
    <name type="common">Coelacanth</name>
    <dbReference type="NCBI Taxonomy" id="7897"/>
    <lineage>
        <taxon>Eukaryota</taxon>
        <taxon>Metazoa</taxon>
        <taxon>Chordata</taxon>
        <taxon>Craniata</taxon>
        <taxon>Vertebrata</taxon>
        <taxon>Euteleostomi</taxon>
        <taxon>Coelacanthiformes</taxon>
        <taxon>Coelacanthidae</taxon>
        <taxon>Latimeria</taxon>
    </lineage>
</organism>
<dbReference type="KEGG" id="lcm:102366631"/>
<evidence type="ECO:0000313" key="3">
    <source>
        <dbReference type="Ensembl" id="ENSLACP00000011875.2"/>
    </source>
</evidence>
<dbReference type="HOGENOM" id="CLU_047746_1_0_1"/>
<dbReference type="GO" id="GO:0005813">
    <property type="term" value="C:centrosome"/>
    <property type="evidence" value="ECO:0007669"/>
    <property type="project" value="TreeGrafter"/>
</dbReference>
<reference evidence="4" key="1">
    <citation type="submission" date="2011-08" db="EMBL/GenBank/DDBJ databases">
        <title>The draft genome of Latimeria chalumnae.</title>
        <authorList>
            <person name="Di Palma F."/>
            <person name="Alfoldi J."/>
            <person name="Johnson J."/>
            <person name="Berlin A."/>
            <person name="Gnerre S."/>
            <person name="Jaffe D."/>
            <person name="MacCallum I."/>
            <person name="Young S."/>
            <person name="Walker B.J."/>
            <person name="Lander E."/>
            <person name="Lindblad-Toh K."/>
        </authorList>
    </citation>
    <scope>NUCLEOTIDE SEQUENCE [LARGE SCALE GENOMIC DNA]</scope>
    <source>
        <strain evidence="4">Wild caught</strain>
    </source>
</reference>
<dbReference type="PANTHER" id="PTHR12436:SF38">
    <property type="entry name" value="SAC3 DOMAIN-CONTAINING PROTEIN 1"/>
    <property type="match status" value="1"/>
</dbReference>
<evidence type="ECO:0000313" key="4">
    <source>
        <dbReference type="Proteomes" id="UP000008672"/>
    </source>
</evidence>
<dbReference type="eggNOG" id="KOG1860">
    <property type="taxonomic scope" value="Eukaryota"/>
</dbReference>
<name>H3AQF4_LATCH</name>
<dbReference type="RefSeq" id="XP_006006190.1">
    <property type="nucleotide sequence ID" value="XM_006006128.2"/>
</dbReference>
<reference evidence="3" key="3">
    <citation type="submission" date="2025-09" db="UniProtKB">
        <authorList>
            <consortium name="Ensembl"/>
        </authorList>
    </citation>
    <scope>IDENTIFICATION</scope>
</reference>
<dbReference type="RefSeq" id="XP_006006189.1">
    <property type="nucleotide sequence ID" value="XM_006006127.3"/>
</dbReference>
<gene>
    <name evidence="3" type="primary">SAC3D1</name>
</gene>
<sequence>MSTLTGVNSENVPIGICTIMCPERERKERQQQKRLHRFETLAGTERDKFPKADAKKTIKEYSRPAAGKDSTRPDDLRPPSILLQTVHYLIEEVVSRTDAPWIEIYDFVFDRLRSVRQDLIIQRVRGKLCVAILEKTLRFLIFASYRLCEEPLHLFDPHMNDPHIQECFHWLLENYKLGKYENEAEFQSLYLLYNLGSMKALQDALLLPGKIRDSAQVKLALALNRSCLESNYVRLFRLARCLPFLHSCAFHRHAGYCRHHLLQIFTHGYSSKNCQYPLQRLTHLMATDGETVTSELCEKHGIAVNNNSVVFLKAMFRDPGPLDSTHSQQLVDKKLGERTPSDIISGV</sequence>
<dbReference type="GO" id="GO:0051225">
    <property type="term" value="P:spindle assembly"/>
    <property type="evidence" value="ECO:0007669"/>
    <property type="project" value="TreeGrafter"/>
</dbReference>
<dbReference type="Gene3D" id="1.25.40.990">
    <property type="match status" value="1"/>
</dbReference>
<dbReference type="GeneTree" id="ENSGT00940000160988"/>
<dbReference type="STRING" id="7897.ENSLACP00000011875"/>
<dbReference type="Ensembl" id="ENSLACT00000011966.2">
    <property type="protein sequence ID" value="ENSLACP00000011875.2"/>
    <property type="gene ID" value="ENSLACG00000010452.2"/>
</dbReference>
<dbReference type="GO" id="GO:0005819">
    <property type="term" value="C:spindle"/>
    <property type="evidence" value="ECO:0007669"/>
    <property type="project" value="TreeGrafter"/>
</dbReference>
<dbReference type="Proteomes" id="UP000008672">
    <property type="component" value="Unassembled WGS sequence"/>
</dbReference>
<dbReference type="GeneID" id="102366631"/>
<dbReference type="AlphaFoldDB" id="H3AQF4"/>
<proteinExistence type="predicted"/>
<protein>
    <submittedName>
        <fullName evidence="3">SAC3 domain containing 1</fullName>
    </submittedName>
</protein>
<feature type="region of interest" description="Disordered" evidence="1">
    <location>
        <begin position="28"/>
        <end position="54"/>
    </location>
</feature>
<dbReference type="EMBL" id="AFYH01168593">
    <property type="status" value="NOT_ANNOTATED_CDS"/>
    <property type="molecule type" value="Genomic_DNA"/>
</dbReference>
<reference evidence="3" key="2">
    <citation type="submission" date="2025-08" db="UniProtKB">
        <authorList>
            <consortium name="Ensembl"/>
        </authorList>
    </citation>
    <scope>IDENTIFICATION</scope>
</reference>
<dbReference type="CTD" id="29901"/>
<dbReference type="Bgee" id="ENSLACG00000010452">
    <property type="expression patterns" value="Expressed in chordate pharynx and 5 other cell types or tissues"/>
</dbReference>
<dbReference type="InterPro" id="IPR005062">
    <property type="entry name" value="SAC3/GANP/THP3_conserved"/>
</dbReference>
<accession>H3AQF4</accession>
<dbReference type="InParanoid" id="H3AQF4"/>
<dbReference type="InterPro" id="IPR045107">
    <property type="entry name" value="SAC3/GANP/THP3"/>
</dbReference>
<dbReference type="EMBL" id="AFYH01168594">
    <property type="status" value="NOT_ANNOTATED_CDS"/>
    <property type="molecule type" value="Genomic_DNA"/>
</dbReference>
<evidence type="ECO:0000259" key="2">
    <source>
        <dbReference type="Pfam" id="PF03399"/>
    </source>
</evidence>
<feature type="compositionally biased region" description="Basic and acidic residues" evidence="1">
    <location>
        <begin position="44"/>
        <end position="54"/>
    </location>
</feature>
<dbReference type="PANTHER" id="PTHR12436">
    <property type="entry name" value="80 KDA MCM3-ASSOCIATED PROTEIN"/>
    <property type="match status" value="1"/>
</dbReference>
<feature type="domain" description="SAC3/GANP/THP3 conserved" evidence="2">
    <location>
        <begin position="20"/>
        <end position="305"/>
    </location>
</feature>
<dbReference type="GO" id="GO:0051298">
    <property type="term" value="P:centrosome duplication"/>
    <property type="evidence" value="ECO:0007669"/>
    <property type="project" value="TreeGrafter"/>
</dbReference>
<dbReference type="Pfam" id="PF03399">
    <property type="entry name" value="SAC3_GANP"/>
    <property type="match status" value="1"/>
</dbReference>
<dbReference type="OMA" id="IFTHAYN"/>
<keyword evidence="4" id="KW-1185">Reference proteome</keyword>
<dbReference type="OrthoDB" id="264795at2759"/>
<dbReference type="GO" id="GO:0005634">
    <property type="term" value="C:nucleus"/>
    <property type="evidence" value="ECO:0007669"/>
    <property type="project" value="TreeGrafter"/>
</dbReference>